<feature type="domain" description="I/LWEQ" evidence="7">
    <location>
        <begin position="2269"/>
        <end position="2513"/>
    </location>
</feature>
<dbReference type="FunFam" id="1.20.80.10:FF:000007">
    <property type="entry name" value="Talin 2"/>
    <property type="match status" value="1"/>
</dbReference>
<dbReference type="Pfam" id="PF21896">
    <property type="entry name" value="Talin_IBS2B"/>
    <property type="match status" value="2"/>
</dbReference>
<dbReference type="GO" id="GO:0005178">
    <property type="term" value="F:integrin binding"/>
    <property type="evidence" value="ECO:0007669"/>
    <property type="project" value="TreeGrafter"/>
</dbReference>
<dbReference type="Proteomes" id="UP000269721">
    <property type="component" value="Unassembled WGS sequence"/>
</dbReference>
<evidence type="ECO:0000259" key="6">
    <source>
        <dbReference type="PROSITE" id="PS50057"/>
    </source>
</evidence>
<dbReference type="InterPro" id="IPR002558">
    <property type="entry name" value="ILWEQ_dom"/>
</dbReference>
<evidence type="ECO:0000256" key="4">
    <source>
        <dbReference type="SAM" id="Coils"/>
    </source>
</evidence>
<dbReference type="InterPro" id="IPR036723">
    <property type="entry name" value="Alpha-catenin/vinculin-like_sf"/>
</dbReference>
<dbReference type="Gene3D" id="2.30.29.30">
    <property type="entry name" value="Pleckstrin-homology domain (PH domain)/Phosphotyrosine-binding domain (PTB)"/>
    <property type="match status" value="1"/>
</dbReference>
<dbReference type="PROSITE" id="PS50945">
    <property type="entry name" value="I_LWEQ"/>
    <property type="match status" value="1"/>
</dbReference>
<dbReference type="PANTHER" id="PTHR19981:SF1">
    <property type="entry name" value="RHEA, ISOFORM B"/>
    <property type="match status" value="1"/>
</dbReference>
<dbReference type="SUPFAM" id="SSF50729">
    <property type="entry name" value="PH domain-like"/>
    <property type="match status" value="1"/>
</dbReference>
<dbReference type="Gene3D" id="1.20.120.230">
    <property type="entry name" value="Alpha-catenin/vinculin-like"/>
    <property type="match status" value="5"/>
</dbReference>
<dbReference type="InterPro" id="IPR049108">
    <property type="entry name" value="Talin_R4"/>
</dbReference>
<dbReference type="GO" id="GO:0051015">
    <property type="term" value="F:actin filament binding"/>
    <property type="evidence" value="ECO:0007669"/>
    <property type="project" value="InterPro"/>
</dbReference>
<keyword evidence="9" id="KW-1185">Reference proteome</keyword>
<evidence type="ECO:0000256" key="2">
    <source>
        <dbReference type="ARBA" id="ARBA00022490"/>
    </source>
</evidence>
<dbReference type="InterPro" id="IPR054082">
    <property type="entry name" value="Talin_IBS2B"/>
</dbReference>
<dbReference type="InterPro" id="IPR057346">
    <property type="entry name" value="Talin1/2_VBS2"/>
</dbReference>
<keyword evidence="2" id="KW-0963">Cytoplasm</keyword>
<dbReference type="SMART" id="SM00295">
    <property type="entry name" value="B41"/>
    <property type="match status" value="1"/>
</dbReference>
<dbReference type="Gene3D" id="1.20.1420.10">
    <property type="entry name" value="Talin, central domain"/>
    <property type="match status" value="7"/>
</dbReference>
<dbReference type="PANTHER" id="PTHR19981">
    <property type="entry name" value="TALIN"/>
    <property type="match status" value="1"/>
</dbReference>
<dbReference type="Gene3D" id="1.20.80.10">
    <property type="match status" value="1"/>
</dbReference>
<evidence type="ECO:0000259" key="7">
    <source>
        <dbReference type="PROSITE" id="PS50945"/>
    </source>
</evidence>
<sequence length="2543" mass="266431">MSHLSLKITVVESGLTKTIQFSGDMSVHEVCREIRERFGLGSGGSDHGLVWPETGKWLIPSKVLDFYDLKSGDAFEYRKKHRTLKVKTMDESIKKVMIDESQVISSLVGVICEKIGITNPEEYSIMPEVPPEKAGAGKEATSPSKPAKGELLAGDESKWLNPEKTLREQGLTELDTVILKKKFFFTDQNIDRNDPVQLNLLYNQAREMIISGKHPCTAEEAAQFGAIQMQVQYGNCEPDKHKSGFIKVKDFLPPEYQKNKDVEKRIYIEHGKLQGLTELNGKFRYVQLSRSLKTYGITFFTVFDHAKKKKQKARVLLGVTKQSVVRLDVETKEILKEWRLTQLRRWAASPNSFTMDFGDYADSYYTVETPEGEQISQLIAGYIDIILKKRKDAEKEVEIDEEEQATMEEYVSPSRATNVGVVSAGHRSAVETRMHSPASAADGMRAGWGRGGGNVFPVQYGGAGGFSQAAEITGAQQALTQSLSNGFAMVNSAAADMSVAAKLPPLGNDAAAMQWKQHTVDVNAEAVAAQLASNLAAAGSLINQVTGYVDEMDYELISANIGTITSNLGQIAQGVKLLAGLQESSDDQERLLDAGRRVALATAKLLEGAQPICMGQGNKEEFYVAGRNIAMASSDFLALMGRLDVPEDGQNELLDAARGVTKAAADLVASSRPIASGLKDPEAQEFVISEARRVAETAPIVVACTGTVSPCVTTPSCLDQLIQSCMYMRDAVASLVEAAGPSPNAKQQQNLKEAAQRVEEAIAKLMEKARRGGDTTESNPLDVQYDQLTASIDTMLENMMSTEGIINNARDLTLNATQFVNMLKAAAVEIDDDDERNRLLGAARSLADATSKMVAAAKEAARNSSDPQAQGKLDRAVASVLDATNSAAGPHLRVKAFQKLQKAIKDTITSSNQLISASRTVAQSNRNQGSQLQLNQAAKRVAEVTPTLVTALKTALSNPDDSVSQSKMMQATKQILSPANALVSAAKVAAPTTADSAAQAGLLTAAKQNADDLRALEKAFRLAEEANAGMELQNAIESLQGIEDELLAALQNQNALVAADGFSLEATQMELTGAIKSVQSSVAQLLSGAMQGNDRIAGTAATDAVAALQTLTFAAMSLAASEDDLDLRSKLLDATRNIAAALAMVIGTTNSSMEDPEALASLSDLSKELNNALNSAVDLMPGQRDLDRAILGIAQILQDMARTGGVGSGTMRGESFQSAQSKLQAAATSLTVAGNKLVRASKGSAADLAEAASKFLQSFAKLADTGSIFAVATQDRSVAGRLQEIMAEVGSAGEKILVSTKSAASDPSHAGLKAALLASAKGLSESVNKLLEICSASAPGHTDCNSALQTLDVAMGKLDTVNDASVSRESYPESVVRATTSSKALGASILNLNSNARSGNMTKMASEAVELANHVVAIIDGSVRAAHLIGSSDESSVAAIAPVVDQESFSEASIEIKEACKLLVDPGSTQQQILQSAGTIARHTANLCTSCKAAAVNQDVSSLAKQQFVASAKEVATCTSALVATIKQLVMSPGDDTRGGCEAASQSLVDAVDKLVAFSMSPEFAGTQLKVGTSAAVNQKPIIDGSRALVASSQDLVGTAKLLCTDPRDDAALQLLQAEIRAVTDSIQTLVQALSSGSPGQKQCDDALQALGDSIGAIDAAIVEATVNNLVPTAGGSKSVLVDNVRALASLCDMIAKGAKTNGAQLGSSVVELPGILSKVGTGTVAIASNFDDMQAQMNLLELVKQLGDSVLAFVYAAKASGGNPKNTAGGNKADEEKTKVRTIVGKLVSTLEGSRDDSGEFGKAVEKIENVVSGLESRVPDVAPGAYQIYGSEIDAIGKKVVEVIGEVISKAKTPAQFRTLAVQIGDLYDNMGTIGGNAVASTSDVKVKQGLQDALRELGGSSIKLIEAMRMASGKSAADNVSRLKLSQSAREVSSSVANVMNAAKDGSKGLAMCQEAIGSVNDTISDLESTIIFAQAGQLDPMDSKDNFARHKDSLLAAAKQLTELVKGFITAVTGSQEELGNVAKLAVAALEALKSQIRNGATSITSTDKNMQLQLLGAARSVSESLQTLISSAANANGRAPTDPSMNELAASVKSEFQALGELIRVIKLLGDEASRGTRALDGAVTSIDQALHTLESEEPAQGTALPDEVAGLAKLLATAAANLVSASTGKQDELVAASNAIKKQVEDLCRAAKAAIEKAPDEQKAHMIEAVKKSGQAIKYLLGRIRILQESNNPANKANVQVGAKEVALSVNAIVTAASGLIPGGYVDVNDPNVIAERELLAAASAIEAAARRLASMAPAEKPREANEELSFEGQIFDAAKAIAAATAALVRSATGAQREIVARGRSGPREEAMYFSDGTWSDGLVSAAKLVAAATAELCEAANLALKGKGQNERVIVSAKAVSASTAQLLSAATVRADPSSQAQIRLRAAGKAVTNATDHLVRAAEENMAFDDTDQISSLMKAVGSGGAGGRVAEMEAQMSILKMEKELERARQKLAAVRKGKYDASNAAKGEGGGAAAGGVGKAGAKGTPRGRPAQ</sequence>
<feature type="domain" description="FERM" evidence="6">
    <location>
        <begin position="82"/>
        <end position="390"/>
    </location>
</feature>
<dbReference type="OrthoDB" id="10262320at2759"/>
<dbReference type="SUPFAM" id="SSF109885">
    <property type="entry name" value="I/LWEQ domain"/>
    <property type="match status" value="5"/>
</dbReference>
<dbReference type="InterPro" id="IPR015224">
    <property type="entry name" value="Talin_cent"/>
</dbReference>
<dbReference type="InterPro" id="IPR035963">
    <property type="entry name" value="FERM_2"/>
</dbReference>
<protein>
    <submittedName>
        <fullName evidence="8">Talin 1</fullName>
    </submittedName>
</protein>
<dbReference type="InterPro" id="IPR036476">
    <property type="entry name" value="Talin_cent_sf"/>
</dbReference>
<dbReference type="Pfam" id="PF01608">
    <property type="entry name" value="I_LWEQ"/>
    <property type="match status" value="1"/>
</dbReference>
<dbReference type="GO" id="GO:0098609">
    <property type="term" value="P:cell-cell adhesion"/>
    <property type="evidence" value="ECO:0007669"/>
    <property type="project" value="TreeGrafter"/>
</dbReference>
<dbReference type="PROSITE" id="PS00660">
    <property type="entry name" value="FERM_1"/>
    <property type="match status" value="1"/>
</dbReference>
<dbReference type="SUPFAM" id="SSF109880">
    <property type="entry name" value="A middle domain of Talin 1"/>
    <property type="match status" value="1"/>
</dbReference>
<dbReference type="FunFam" id="1.20.1410.10:FF:000001">
    <property type="entry name" value="Talin 2"/>
    <property type="match status" value="1"/>
</dbReference>
<name>A0A4P9WP64_9FUNG</name>
<dbReference type="Gene3D" id="1.20.1410.10">
    <property type="entry name" value="I/LWEQ domain"/>
    <property type="match status" value="1"/>
</dbReference>
<dbReference type="CDD" id="cd17089">
    <property type="entry name" value="FERM_F0_TLN"/>
    <property type="match status" value="1"/>
</dbReference>
<dbReference type="FunFam" id="2.30.29.30:FF:000028">
    <property type="entry name" value="Talin 2"/>
    <property type="match status" value="1"/>
</dbReference>
<feature type="region of interest" description="Disordered" evidence="5">
    <location>
        <begin position="2508"/>
        <end position="2543"/>
    </location>
</feature>
<dbReference type="InterPro" id="IPR019748">
    <property type="entry name" value="FERM_central"/>
</dbReference>
<dbReference type="GO" id="GO:0005886">
    <property type="term" value="C:plasma membrane"/>
    <property type="evidence" value="ECO:0007669"/>
    <property type="project" value="TreeGrafter"/>
</dbReference>
<comment type="subcellular location">
    <subcellularLocation>
        <location evidence="1">Cytoplasm</location>
        <location evidence="1">Cytoskeleton</location>
    </subcellularLocation>
</comment>
<dbReference type="InterPro" id="IPR035964">
    <property type="entry name" value="I/LWEQ_dom_sf"/>
</dbReference>
<keyword evidence="4" id="KW-0175">Coiled coil</keyword>
<dbReference type="InterPro" id="IPR014352">
    <property type="entry name" value="FERM/acyl-CoA-bd_prot_sf"/>
</dbReference>
<dbReference type="InterPro" id="IPR032425">
    <property type="entry name" value="FERM_f0"/>
</dbReference>
<feature type="region of interest" description="Disordered" evidence="5">
    <location>
        <begin position="130"/>
        <end position="150"/>
    </location>
</feature>
<accession>A0A4P9WP64</accession>
<dbReference type="GO" id="GO:0005737">
    <property type="term" value="C:cytoplasm"/>
    <property type="evidence" value="ECO:0007669"/>
    <property type="project" value="TreeGrafter"/>
</dbReference>
<dbReference type="Pfam" id="PF00373">
    <property type="entry name" value="FERM_M"/>
    <property type="match status" value="1"/>
</dbReference>
<dbReference type="EMBL" id="KZ994012">
    <property type="protein sequence ID" value="RKO94095.1"/>
    <property type="molecule type" value="Genomic_DNA"/>
</dbReference>
<keyword evidence="3" id="KW-0206">Cytoskeleton</keyword>
<dbReference type="CDD" id="cd17090">
    <property type="entry name" value="FERM_F1_TLN"/>
    <property type="match status" value="1"/>
</dbReference>
<dbReference type="SUPFAM" id="SSF47220">
    <property type="entry name" value="alpha-catenin/vinculin-like"/>
    <property type="match status" value="2"/>
</dbReference>
<dbReference type="SMART" id="SM00307">
    <property type="entry name" value="ILWEQ"/>
    <property type="match status" value="1"/>
</dbReference>
<dbReference type="CDD" id="cd14473">
    <property type="entry name" value="FERM_B-lobe"/>
    <property type="match status" value="1"/>
</dbReference>
<dbReference type="Gene3D" id="3.10.20.90">
    <property type="entry name" value="Phosphatidylinositol 3-kinase Catalytic Subunit, Chain A, domain 1"/>
    <property type="match status" value="2"/>
</dbReference>
<dbReference type="InterPro" id="IPR002404">
    <property type="entry name" value="IRS_PTB"/>
</dbReference>
<dbReference type="GO" id="GO:0005200">
    <property type="term" value="F:structural constituent of cytoskeleton"/>
    <property type="evidence" value="ECO:0007669"/>
    <property type="project" value="InterPro"/>
</dbReference>
<dbReference type="Pfam" id="PF25177">
    <property type="entry name" value="Talin_VBS2"/>
    <property type="match status" value="1"/>
</dbReference>
<dbReference type="GO" id="GO:0005856">
    <property type="term" value="C:cytoskeleton"/>
    <property type="evidence" value="ECO:0007669"/>
    <property type="project" value="UniProtKB-SubCell"/>
</dbReference>
<dbReference type="Pfam" id="PF21692">
    <property type="entry name" value="Talin_R4"/>
    <property type="match status" value="1"/>
</dbReference>
<dbReference type="InterPro" id="IPR019749">
    <property type="entry name" value="Band_41_domain"/>
</dbReference>
<organism evidence="8 9">
    <name type="scientific">Blyttiomyces helicus</name>
    <dbReference type="NCBI Taxonomy" id="388810"/>
    <lineage>
        <taxon>Eukaryota</taxon>
        <taxon>Fungi</taxon>
        <taxon>Fungi incertae sedis</taxon>
        <taxon>Chytridiomycota</taxon>
        <taxon>Chytridiomycota incertae sedis</taxon>
        <taxon>Chytridiomycetes</taxon>
        <taxon>Chytridiomycetes incertae sedis</taxon>
        <taxon>Blyttiomyces</taxon>
    </lineage>
</organism>
<feature type="coiled-coil region" evidence="4">
    <location>
        <begin position="1013"/>
        <end position="1052"/>
    </location>
</feature>
<evidence type="ECO:0000256" key="5">
    <source>
        <dbReference type="SAM" id="MobiDB-lite"/>
    </source>
</evidence>
<feature type="coiled-coil region" evidence="4">
    <location>
        <begin position="2479"/>
        <end position="2508"/>
    </location>
</feature>
<reference evidence="9" key="1">
    <citation type="journal article" date="2018" name="Nat. Microbiol.">
        <title>Leveraging single-cell genomics to expand the fungal tree of life.</title>
        <authorList>
            <person name="Ahrendt S.R."/>
            <person name="Quandt C.A."/>
            <person name="Ciobanu D."/>
            <person name="Clum A."/>
            <person name="Salamov A."/>
            <person name="Andreopoulos B."/>
            <person name="Cheng J.F."/>
            <person name="Woyke T."/>
            <person name="Pelin A."/>
            <person name="Henrissat B."/>
            <person name="Reynolds N.K."/>
            <person name="Benny G.L."/>
            <person name="Smith M.E."/>
            <person name="James T.Y."/>
            <person name="Grigoriev I.V."/>
        </authorList>
    </citation>
    <scope>NUCLEOTIDE SEQUENCE [LARGE SCALE GENOMIC DNA]</scope>
</reference>
<dbReference type="GO" id="GO:0030036">
    <property type="term" value="P:actin cytoskeleton organization"/>
    <property type="evidence" value="ECO:0007669"/>
    <property type="project" value="TreeGrafter"/>
</dbReference>
<dbReference type="InterPro" id="IPR019747">
    <property type="entry name" value="FERM_CS"/>
</dbReference>
<dbReference type="InterPro" id="IPR011993">
    <property type="entry name" value="PH-like_dom_sf"/>
</dbReference>
<dbReference type="SMART" id="SM01244">
    <property type="entry name" value="IRS"/>
    <property type="match status" value="1"/>
</dbReference>
<evidence type="ECO:0000256" key="3">
    <source>
        <dbReference type="ARBA" id="ARBA00023212"/>
    </source>
</evidence>
<dbReference type="Pfam" id="PF02174">
    <property type="entry name" value="IRS"/>
    <property type="match status" value="1"/>
</dbReference>
<dbReference type="Pfam" id="PF09141">
    <property type="entry name" value="Talin_middle"/>
    <property type="match status" value="1"/>
</dbReference>
<gene>
    <name evidence="8" type="ORF">BDK51DRAFT_18898</name>
</gene>
<dbReference type="InterPro" id="IPR054060">
    <property type="entry name" value="TLN1-like_RS"/>
</dbReference>
<dbReference type="PROSITE" id="PS50057">
    <property type="entry name" value="FERM_3"/>
    <property type="match status" value="1"/>
</dbReference>
<feature type="coiled-coil region" evidence="4">
    <location>
        <begin position="744"/>
        <end position="771"/>
    </location>
</feature>
<dbReference type="Pfam" id="PF21865">
    <property type="entry name" value="TLN1-like_RS"/>
    <property type="match status" value="2"/>
</dbReference>
<evidence type="ECO:0000313" key="9">
    <source>
        <dbReference type="Proteomes" id="UP000269721"/>
    </source>
</evidence>
<evidence type="ECO:0000313" key="8">
    <source>
        <dbReference type="EMBL" id="RKO94095.1"/>
    </source>
</evidence>
<feature type="compositionally biased region" description="Gly residues" evidence="5">
    <location>
        <begin position="2518"/>
        <end position="2532"/>
    </location>
</feature>
<dbReference type="InterPro" id="IPR000299">
    <property type="entry name" value="FERM_domain"/>
</dbReference>
<dbReference type="SUPFAM" id="SSF47031">
    <property type="entry name" value="Second domain of FERM"/>
    <property type="match status" value="1"/>
</dbReference>
<dbReference type="CDD" id="cd10569">
    <property type="entry name" value="FERM_C_Talin"/>
    <property type="match status" value="1"/>
</dbReference>
<dbReference type="Pfam" id="PF16511">
    <property type="entry name" value="FERM_f0"/>
    <property type="match status" value="1"/>
</dbReference>
<evidence type="ECO:0000256" key="1">
    <source>
        <dbReference type="ARBA" id="ARBA00004245"/>
    </source>
</evidence>
<proteinExistence type="predicted"/>